<gene>
    <name evidence="2" type="ORF">COK99_01685</name>
</gene>
<dbReference type="RefSeq" id="WP_016084676.1">
    <property type="nucleotide sequence ID" value="NZ_NTYX01000011.1"/>
</dbReference>
<evidence type="ECO:0000313" key="2">
    <source>
        <dbReference type="EMBL" id="PFV35760.1"/>
    </source>
</evidence>
<protein>
    <submittedName>
        <fullName evidence="2">Uncharacterized protein</fullName>
    </submittedName>
</protein>
<keyword evidence="1" id="KW-1133">Transmembrane helix</keyword>
<proteinExistence type="predicted"/>
<name>A0A9X7BSZ5_BACTU</name>
<keyword evidence="1" id="KW-0472">Membrane</keyword>
<dbReference type="EMBL" id="NVDU01000003">
    <property type="protein sequence ID" value="PFV35760.1"/>
    <property type="molecule type" value="Genomic_DNA"/>
</dbReference>
<accession>A0A9X7BSZ5</accession>
<evidence type="ECO:0000313" key="3">
    <source>
        <dbReference type="Proteomes" id="UP000223366"/>
    </source>
</evidence>
<evidence type="ECO:0000256" key="1">
    <source>
        <dbReference type="SAM" id="Phobius"/>
    </source>
</evidence>
<feature type="transmembrane region" description="Helical" evidence="1">
    <location>
        <begin position="20"/>
        <end position="45"/>
    </location>
</feature>
<dbReference type="Proteomes" id="UP000223366">
    <property type="component" value="Unassembled WGS sequence"/>
</dbReference>
<comment type="caution">
    <text evidence="2">The sequence shown here is derived from an EMBL/GenBank/DDBJ whole genome shotgun (WGS) entry which is preliminary data.</text>
</comment>
<dbReference type="AlphaFoldDB" id="A0A9X7BSZ5"/>
<sequence length="67" mass="7736">MKIQDEKIQAELVKSRHSMLSTIFVSFFIFATISSMVGGCTYYNVETLKHPVNHEVNHNESYKRGDK</sequence>
<reference evidence="2 3" key="1">
    <citation type="submission" date="2017-09" db="EMBL/GenBank/DDBJ databases">
        <title>Large-scale bioinformatics analysis of Bacillus genomes uncovers conserved roles of natural products in bacterial physiology.</title>
        <authorList>
            <consortium name="Agbiome Team Llc"/>
            <person name="Bleich R.M."/>
            <person name="Grubbs K.J."/>
            <person name="Santa Maria K.C."/>
            <person name="Allen S.E."/>
            <person name="Farag S."/>
            <person name="Shank E.A."/>
            <person name="Bowers A."/>
        </authorList>
    </citation>
    <scope>NUCLEOTIDE SEQUENCE [LARGE SCALE GENOMIC DNA]</scope>
    <source>
        <strain evidence="2 3">AFS060060</strain>
    </source>
</reference>
<keyword evidence="1" id="KW-0812">Transmembrane</keyword>
<organism evidence="2 3">
    <name type="scientific">Bacillus thuringiensis</name>
    <dbReference type="NCBI Taxonomy" id="1428"/>
    <lineage>
        <taxon>Bacteria</taxon>
        <taxon>Bacillati</taxon>
        <taxon>Bacillota</taxon>
        <taxon>Bacilli</taxon>
        <taxon>Bacillales</taxon>
        <taxon>Bacillaceae</taxon>
        <taxon>Bacillus</taxon>
        <taxon>Bacillus cereus group</taxon>
    </lineage>
</organism>